<comment type="caution">
    <text evidence="1">The sequence shown here is derived from an EMBL/GenBank/DDBJ whole genome shotgun (WGS) entry which is preliminary data.</text>
</comment>
<protein>
    <submittedName>
        <fullName evidence="1">Uncharacterized protein</fullName>
    </submittedName>
</protein>
<accession>A0AAE3G686</accession>
<dbReference type="AlphaFoldDB" id="A0AAE3G686"/>
<dbReference type="Proteomes" id="UP001205843">
    <property type="component" value="Unassembled WGS sequence"/>
</dbReference>
<keyword evidence="2" id="KW-1185">Reference proteome</keyword>
<reference evidence="1" key="1">
    <citation type="submission" date="2022-03" db="EMBL/GenBank/DDBJ databases">
        <title>Genomic Encyclopedia of Type Strains, Phase III (KMG-III): the genomes of soil and plant-associated and newly described type strains.</title>
        <authorList>
            <person name="Whitman W."/>
        </authorList>
    </citation>
    <scope>NUCLEOTIDE SEQUENCE</scope>
    <source>
        <strain evidence="1">ANL 6-2</strain>
    </source>
</reference>
<sequence length="39" mass="4562">MTRFAHNRDSRNDRKRSMIATKIYGLLSRTFSIYIGEVG</sequence>
<evidence type="ECO:0000313" key="1">
    <source>
        <dbReference type="EMBL" id="MCP1675491.1"/>
    </source>
</evidence>
<proteinExistence type="predicted"/>
<gene>
    <name evidence="1" type="ORF">J2T57_002641</name>
</gene>
<name>A0AAE3G686_9GAMM</name>
<dbReference type="EMBL" id="JALJXV010000006">
    <property type="protein sequence ID" value="MCP1675491.1"/>
    <property type="molecule type" value="Genomic_DNA"/>
</dbReference>
<evidence type="ECO:0000313" key="2">
    <source>
        <dbReference type="Proteomes" id="UP001205843"/>
    </source>
</evidence>
<organism evidence="1 2">
    <name type="scientific">Natronocella acetinitrilica</name>
    <dbReference type="NCBI Taxonomy" id="414046"/>
    <lineage>
        <taxon>Bacteria</taxon>
        <taxon>Pseudomonadati</taxon>
        <taxon>Pseudomonadota</taxon>
        <taxon>Gammaproteobacteria</taxon>
        <taxon>Chromatiales</taxon>
        <taxon>Ectothiorhodospiraceae</taxon>
        <taxon>Natronocella</taxon>
    </lineage>
</organism>